<evidence type="ECO:0000259" key="14">
    <source>
        <dbReference type="PROSITE" id="PS50263"/>
    </source>
</evidence>
<evidence type="ECO:0000313" key="16">
    <source>
        <dbReference type="Proteomes" id="UP000054107"/>
    </source>
</evidence>
<dbReference type="STRING" id="35722.A0A0B7NGW6"/>
<dbReference type="Gene3D" id="3.60.110.10">
    <property type="entry name" value="Carbon-nitrogen hydrolase"/>
    <property type="match status" value="1"/>
</dbReference>
<dbReference type="SUPFAM" id="SSF48439">
    <property type="entry name" value="Protein prenylyltransferase"/>
    <property type="match status" value="1"/>
</dbReference>
<evidence type="ECO:0000256" key="5">
    <source>
        <dbReference type="ARBA" id="ARBA00022602"/>
    </source>
</evidence>
<dbReference type="PANTHER" id="PTHR11129">
    <property type="entry name" value="PROTEIN FARNESYLTRANSFERASE ALPHA SUBUNIT/RAB GERANYLGERANYL TRANSFERASE ALPHA SUBUNIT"/>
    <property type="match status" value="1"/>
</dbReference>
<comment type="similarity">
    <text evidence="2">Belongs to the protein prenyltransferase subunit alpha family.</text>
</comment>
<keyword evidence="16" id="KW-1185">Reference proteome</keyword>
<evidence type="ECO:0000256" key="6">
    <source>
        <dbReference type="ARBA" id="ARBA00022679"/>
    </source>
</evidence>
<sequence>MAEILYCDNPEWKDITPIPQDDGPNPLVPIAYAKEYADAMGYFRAVTRANEKSERVLQLIRDIIEMNPAHYTVWNYRQQVLFALNADLDEELDYIDDIAAEQAKNYQVWHHRQVIVDRLNKGDRELPFINSILEEDSKNYHGWSYRQWVVKRFSLWDSELSYTDDLLLLDVRNNSAWNYRYYIQFNNPKAPSEELIQSEIKFTEKKILSAPSNSSSWAYLKAVYEKTGTPLNLIQPFLKELVDLKVESPFLLSMYIDIYEQKAKQQNATIDSVALDMCTVLAEQMDAIREKYWYYRRELLQMMRIAAVQFHIDHKDKQVNWSRAEEFMMKAAKQKVDLIVFPEYFIGGPGRHMVEKTAPGEAVKRFSALARKYEMDIVPGTLTERDPNDGHIYNTAYYIDKSGQVLLSYRKVHLWHPERQYMKKGEDGFSTVKNRFGIEIGLCICWDIAFSEVFRELAMKRKAQLIIAPAYWSLDDGGELAIAQDPLSEAKMLNSISTARCFENGIVFVLCNPANESDVKRKQPFGNMAGRTQIAIPFSGPVAHCDHEREEMIIADIDIKSLTGHAEEVYKVRKDWDEGLVYGGFANCGKSSKL</sequence>
<keyword evidence="6" id="KW-0808">Transferase</keyword>
<evidence type="ECO:0000256" key="8">
    <source>
        <dbReference type="ARBA" id="ARBA00022842"/>
    </source>
</evidence>
<dbReference type="PANTHER" id="PTHR11129:SF1">
    <property type="entry name" value="PROTEIN FARNESYLTRANSFERASE_GERANYLGERANYLTRANSFERASE TYPE-1 SUBUNIT ALPHA"/>
    <property type="match status" value="1"/>
</dbReference>
<evidence type="ECO:0000256" key="1">
    <source>
        <dbReference type="ARBA" id="ARBA00001946"/>
    </source>
</evidence>
<feature type="domain" description="CN hydrolase" evidence="14">
    <location>
        <begin position="303"/>
        <end position="559"/>
    </location>
</feature>
<comment type="cofactor">
    <cofactor evidence="1">
        <name>Mg(2+)</name>
        <dbReference type="ChEBI" id="CHEBI:18420"/>
    </cofactor>
</comment>
<dbReference type="GO" id="GO:0005965">
    <property type="term" value="C:protein farnesyltransferase complex"/>
    <property type="evidence" value="ECO:0007669"/>
    <property type="project" value="TreeGrafter"/>
</dbReference>
<dbReference type="EMBL" id="LN731702">
    <property type="protein sequence ID" value="CEP14779.1"/>
    <property type="molecule type" value="Genomic_DNA"/>
</dbReference>
<dbReference type="PROSITE" id="PS51147">
    <property type="entry name" value="PFTA"/>
    <property type="match status" value="5"/>
</dbReference>
<dbReference type="Gene3D" id="1.25.40.120">
    <property type="entry name" value="Protein prenylyltransferase"/>
    <property type="match status" value="1"/>
</dbReference>
<evidence type="ECO:0000256" key="3">
    <source>
        <dbReference type="ARBA" id="ARBA00012700"/>
    </source>
</evidence>
<dbReference type="SUPFAM" id="SSF56317">
    <property type="entry name" value="Carbon-nitrogen hydrolase"/>
    <property type="match status" value="1"/>
</dbReference>
<evidence type="ECO:0000256" key="10">
    <source>
        <dbReference type="ARBA" id="ARBA00041392"/>
    </source>
</evidence>
<evidence type="ECO:0000256" key="4">
    <source>
        <dbReference type="ARBA" id="ARBA00012702"/>
    </source>
</evidence>
<organism evidence="15 16">
    <name type="scientific">Parasitella parasitica</name>
    <dbReference type="NCBI Taxonomy" id="35722"/>
    <lineage>
        <taxon>Eukaryota</taxon>
        <taxon>Fungi</taxon>
        <taxon>Fungi incertae sedis</taxon>
        <taxon>Mucoromycota</taxon>
        <taxon>Mucoromycotina</taxon>
        <taxon>Mucoromycetes</taxon>
        <taxon>Mucorales</taxon>
        <taxon>Mucorineae</taxon>
        <taxon>Mucoraceae</taxon>
        <taxon>Parasitella</taxon>
    </lineage>
</organism>
<accession>A0A0B7NGW6</accession>
<dbReference type="GO" id="GO:0005953">
    <property type="term" value="C:CAAX-protein geranylgeranyltransferase complex"/>
    <property type="evidence" value="ECO:0007669"/>
    <property type="project" value="TreeGrafter"/>
</dbReference>
<keyword evidence="5" id="KW-0637">Prenyltransferase</keyword>
<reference evidence="15 16" key="1">
    <citation type="submission" date="2014-09" db="EMBL/GenBank/DDBJ databases">
        <authorList>
            <person name="Ellenberger Sabrina"/>
        </authorList>
    </citation>
    <scope>NUCLEOTIDE SEQUENCE [LARGE SCALE GENOMIC DNA]</scope>
    <source>
        <strain evidence="15 16">CBS 412.66</strain>
    </source>
</reference>
<evidence type="ECO:0000313" key="15">
    <source>
        <dbReference type="EMBL" id="CEP14779.1"/>
    </source>
</evidence>
<dbReference type="EC" id="2.5.1.58" evidence="4"/>
<dbReference type="CDD" id="cd07197">
    <property type="entry name" value="nitrilase"/>
    <property type="match status" value="1"/>
</dbReference>
<gene>
    <name evidence="15" type="primary">PARPA_08964.1 scaffold 35302</name>
</gene>
<evidence type="ECO:0000256" key="2">
    <source>
        <dbReference type="ARBA" id="ARBA00006734"/>
    </source>
</evidence>
<dbReference type="Pfam" id="PF00795">
    <property type="entry name" value="CN_hydrolase"/>
    <property type="match status" value="1"/>
</dbReference>
<dbReference type="PROSITE" id="PS50263">
    <property type="entry name" value="CN_HYDROLASE"/>
    <property type="match status" value="1"/>
</dbReference>
<dbReference type="Proteomes" id="UP000054107">
    <property type="component" value="Unassembled WGS sequence"/>
</dbReference>
<evidence type="ECO:0000256" key="13">
    <source>
        <dbReference type="ARBA" id="ARBA00043219"/>
    </source>
</evidence>
<dbReference type="Pfam" id="PF01239">
    <property type="entry name" value="PPTA"/>
    <property type="match status" value="5"/>
</dbReference>
<keyword evidence="8" id="KW-0460">Magnesium</keyword>
<dbReference type="InterPro" id="IPR003010">
    <property type="entry name" value="C-N_Hydrolase"/>
</dbReference>
<protein>
    <recommendedName>
        <fullName evidence="9">Protein farnesyltransferase/geranylgeranyltransferase type-1 subunit alpha</fullName>
        <ecNumber evidence="4">2.5.1.58</ecNumber>
        <ecNumber evidence="3">2.5.1.59</ecNumber>
    </recommendedName>
    <alternativeName>
        <fullName evidence="12">CAAX farnesyltransferase subunit alpha</fullName>
    </alternativeName>
    <alternativeName>
        <fullName evidence="11">FTase-alpha</fullName>
    </alternativeName>
    <alternativeName>
        <fullName evidence="10">Ras proteins prenyltransferase subunit alpha</fullName>
    </alternativeName>
    <alternativeName>
        <fullName evidence="13">Type I protein geranyl-geranyltransferase subunit alpha</fullName>
    </alternativeName>
</protein>
<dbReference type="OrthoDB" id="412018at2759"/>
<dbReference type="AlphaFoldDB" id="A0A0B7NGW6"/>
<evidence type="ECO:0000256" key="9">
    <source>
        <dbReference type="ARBA" id="ARBA00040965"/>
    </source>
</evidence>
<evidence type="ECO:0000256" key="11">
    <source>
        <dbReference type="ARBA" id="ARBA00042436"/>
    </source>
</evidence>
<keyword evidence="7" id="KW-0677">Repeat</keyword>
<evidence type="ECO:0000256" key="12">
    <source>
        <dbReference type="ARBA" id="ARBA00043086"/>
    </source>
</evidence>
<dbReference type="InterPro" id="IPR002088">
    <property type="entry name" value="Prenyl_trans_a"/>
</dbReference>
<dbReference type="InterPro" id="IPR036526">
    <property type="entry name" value="C-N_Hydrolase_sf"/>
</dbReference>
<proteinExistence type="inferred from homology"/>
<dbReference type="EC" id="2.5.1.59" evidence="3"/>
<evidence type="ECO:0000256" key="7">
    <source>
        <dbReference type="ARBA" id="ARBA00022737"/>
    </source>
</evidence>
<name>A0A0B7NGW6_9FUNG</name>
<dbReference type="GO" id="GO:0004660">
    <property type="term" value="F:protein farnesyltransferase activity"/>
    <property type="evidence" value="ECO:0007669"/>
    <property type="project" value="UniProtKB-EC"/>
</dbReference>
<dbReference type="GO" id="GO:0004662">
    <property type="term" value="F:CAAX-protein geranylgeranyltransferase activity"/>
    <property type="evidence" value="ECO:0007669"/>
    <property type="project" value="UniProtKB-EC"/>
</dbReference>